<organism evidence="1 2">
    <name type="scientific">Mycobacterium numidiamassiliense</name>
    <dbReference type="NCBI Taxonomy" id="1841861"/>
    <lineage>
        <taxon>Bacteria</taxon>
        <taxon>Bacillati</taxon>
        <taxon>Actinomycetota</taxon>
        <taxon>Actinomycetes</taxon>
        <taxon>Mycobacteriales</taxon>
        <taxon>Mycobacteriaceae</taxon>
        <taxon>Mycobacterium</taxon>
    </lineage>
</organism>
<gene>
    <name evidence="1" type="ORF">MNAB215_4155</name>
</gene>
<dbReference type="RefSeq" id="WP_077080465.1">
    <property type="nucleotide sequence ID" value="NZ_FUEZ01000004.1"/>
</dbReference>
<protein>
    <submittedName>
        <fullName evidence="1">Mycobacterium numidiamassiliense ORFan</fullName>
    </submittedName>
</protein>
<dbReference type="EMBL" id="FUEZ01000004">
    <property type="protein sequence ID" value="SPM41938.1"/>
    <property type="molecule type" value="Genomic_DNA"/>
</dbReference>
<dbReference type="AlphaFoldDB" id="A0A2U3PDU2"/>
<name>A0A2U3PDU2_9MYCO</name>
<dbReference type="OrthoDB" id="3695651at2"/>
<keyword evidence="2" id="KW-1185">Reference proteome</keyword>
<evidence type="ECO:0000313" key="2">
    <source>
        <dbReference type="Proteomes" id="UP000240424"/>
    </source>
</evidence>
<evidence type="ECO:0000313" key="1">
    <source>
        <dbReference type="EMBL" id="SPM41938.1"/>
    </source>
</evidence>
<proteinExistence type="predicted"/>
<reference evidence="1 2" key="1">
    <citation type="submission" date="2017-01" db="EMBL/GenBank/DDBJ databases">
        <authorList>
            <consortium name="Urmite Genomes"/>
        </authorList>
    </citation>
    <scope>NUCLEOTIDE SEQUENCE [LARGE SCALE GENOMIC DNA]</scope>
    <source>
        <strain evidence="1 2">AB215</strain>
    </source>
</reference>
<dbReference type="STRING" id="1841861.GCA_900157365_02475"/>
<accession>A0A2U3PDU2</accession>
<dbReference type="Proteomes" id="UP000240424">
    <property type="component" value="Unassembled WGS sequence"/>
</dbReference>
<sequence>MNELLRVEYEKYLAEHGLKPRELPPAEEREAGLREIFRIKYEAAKEQGDPTAEDLRDYYNANFERILNETQHPAVALIEKAAADVEATIRSLPAFAERFHDDVFVGEFPTGSFACQTVKVDGGFLVLVNSGMMVILQQVVAFLTRGDPDNPDSEKTREAADGVAAVLASYVELGDPFYGPLPVNGGLDGLRDSLLSGAAERFVIAHEYAHILALHFSDSDHDRTDIETSAGVISVLKKSHEQEFEADDLGYKLILGVEEYDRFDFTVIDAGLKSDDWDAWLEGVRQKSVIAGPFIFLILDLLLENLQEPAFMLDSDSKWSGSHPPSLARIGKLLEAFPDATPMQKGFINFPFMLFPWVDYVGEQIELYTTHKLRWEAADTPAKPR</sequence>